<proteinExistence type="inferred from homology"/>
<gene>
    <name evidence="11" type="ordered locus">AciX9_1491</name>
</gene>
<protein>
    <recommendedName>
        <fullName evidence="4">Nicotinamide riboside transporter PnuC</fullName>
    </recommendedName>
</protein>
<dbReference type="PANTHER" id="PTHR36122:SF2">
    <property type="entry name" value="NICOTINAMIDE RIBOSIDE TRANSPORTER PNUC"/>
    <property type="match status" value="1"/>
</dbReference>
<keyword evidence="5" id="KW-0813">Transport</keyword>
<comment type="function">
    <text evidence="1">Required for nicotinamide riboside transport across the inner membrane.</text>
</comment>
<feature type="transmembrane region" description="Helical" evidence="10">
    <location>
        <begin position="69"/>
        <end position="86"/>
    </location>
</feature>
<keyword evidence="7 10" id="KW-0812">Transmembrane</keyword>
<dbReference type="GO" id="GO:0005886">
    <property type="term" value="C:plasma membrane"/>
    <property type="evidence" value="ECO:0007669"/>
    <property type="project" value="UniProtKB-SubCell"/>
</dbReference>
<dbReference type="HOGENOM" id="CLU_076589_2_0_0"/>
<comment type="subcellular location">
    <subcellularLocation>
        <location evidence="2">Cell membrane</location>
        <topology evidence="2">Multi-pass membrane protein</topology>
    </subcellularLocation>
</comment>
<dbReference type="Pfam" id="PF04973">
    <property type="entry name" value="NMN_transporter"/>
    <property type="match status" value="1"/>
</dbReference>
<dbReference type="PaxDb" id="1198114-AciX9_1491"/>
<dbReference type="RefSeq" id="WP_013579864.1">
    <property type="nucleotide sequence ID" value="NC_015064.1"/>
</dbReference>
<evidence type="ECO:0000256" key="5">
    <source>
        <dbReference type="ARBA" id="ARBA00022448"/>
    </source>
</evidence>
<evidence type="ECO:0000313" key="11">
    <source>
        <dbReference type="EMBL" id="ADW68544.1"/>
    </source>
</evidence>
<keyword evidence="6" id="KW-1003">Cell membrane</keyword>
<dbReference type="GO" id="GO:0034257">
    <property type="term" value="F:nicotinamide riboside transmembrane transporter activity"/>
    <property type="evidence" value="ECO:0007669"/>
    <property type="project" value="InterPro"/>
</dbReference>
<evidence type="ECO:0000313" key="12">
    <source>
        <dbReference type="Proteomes" id="UP000000343"/>
    </source>
</evidence>
<dbReference type="KEGG" id="acm:AciX9_1491"/>
<name>E8WWY3_GRATM</name>
<reference evidence="12" key="1">
    <citation type="submission" date="2011-01" db="EMBL/GenBank/DDBJ databases">
        <title>Complete sequence of chromosome of Acidobacterium sp. MP5ACTX9.</title>
        <authorList>
            <consortium name="US DOE Joint Genome Institute"/>
            <person name="Lucas S."/>
            <person name="Copeland A."/>
            <person name="Lapidus A."/>
            <person name="Cheng J.-F."/>
            <person name="Goodwin L."/>
            <person name="Pitluck S."/>
            <person name="Teshima H."/>
            <person name="Detter J.C."/>
            <person name="Han C."/>
            <person name="Tapia R."/>
            <person name="Land M."/>
            <person name="Hauser L."/>
            <person name="Kyrpides N."/>
            <person name="Ivanova N."/>
            <person name="Ovchinnikova G."/>
            <person name="Pagani I."/>
            <person name="Rawat S.R."/>
            <person name="Mannisto M."/>
            <person name="Haggblom M.M."/>
            <person name="Woyke T."/>
        </authorList>
    </citation>
    <scope>NUCLEOTIDE SEQUENCE [LARGE SCALE GENOMIC DNA]</scope>
    <source>
        <strain evidence="12">MP5ACTX9</strain>
    </source>
</reference>
<feature type="transmembrane region" description="Helical" evidence="10">
    <location>
        <begin position="181"/>
        <end position="199"/>
    </location>
</feature>
<dbReference type="STRING" id="1198114.AciX9_1491"/>
<accession>E8WWY3</accession>
<comment type="similarity">
    <text evidence="3">Belongs to the nicotinamide ribonucleoside (NR) uptake permease (TC 4.B.1) family.</text>
</comment>
<keyword evidence="12" id="KW-1185">Reference proteome</keyword>
<dbReference type="InterPro" id="IPR006419">
    <property type="entry name" value="NMN_transpt_PnuC"/>
</dbReference>
<keyword evidence="9 10" id="KW-0472">Membrane</keyword>
<evidence type="ECO:0000256" key="6">
    <source>
        <dbReference type="ARBA" id="ARBA00022475"/>
    </source>
</evidence>
<evidence type="ECO:0000256" key="7">
    <source>
        <dbReference type="ARBA" id="ARBA00022692"/>
    </source>
</evidence>
<evidence type="ECO:0000256" key="3">
    <source>
        <dbReference type="ARBA" id="ARBA00006669"/>
    </source>
</evidence>
<evidence type="ECO:0000256" key="4">
    <source>
        <dbReference type="ARBA" id="ARBA00017522"/>
    </source>
</evidence>
<evidence type="ECO:0000256" key="8">
    <source>
        <dbReference type="ARBA" id="ARBA00022989"/>
    </source>
</evidence>
<dbReference type="NCBIfam" id="TIGR01528">
    <property type="entry name" value="NMN_trans_PnuC"/>
    <property type="match status" value="1"/>
</dbReference>
<evidence type="ECO:0000256" key="2">
    <source>
        <dbReference type="ARBA" id="ARBA00004651"/>
    </source>
</evidence>
<dbReference type="EMBL" id="CP002480">
    <property type="protein sequence ID" value="ADW68544.1"/>
    <property type="molecule type" value="Genomic_DNA"/>
</dbReference>
<dbReference type="Proteomes" id="UP000000343">
    <property type="component" value="Chromosome"/>
</dbReference>
<feature type="transmembrane region" description="Helical" evidence="10">
    <location>
        <begin position="106"/>
        <end position="125"/>
    </location>
</feature>
<keyword evidence="8 10" id="KW-1133">Transmembrane helix</keyword>
<dbReference type="PANTHER" id="PTHR36122">
    <property type="entry name" value="NICOTINAMIDE RIBOSIDE TRANSPORTER PNUC"/>
    <property type="match status" value="1"/>
</dbReference>
<sequence>MSADVLGGHFLNALRAEIFTSPLESVATLLGIANITLLIRRSIWNYPVGICMVSIYAYVFFGAKLYSDVLLQVFFFVVQIVGWVAWLRHQEPDGEVIVETSRARDLVLALLATGLGAALLGYAMGRWAHAAFPYWDATVASASVIAQLLLTWRRVENWVWWIGSNVISIVIYARKGLFLTSGLYAFFLAMAVIGLVSWLKSLRRQRLYTQS</sequence>
<evidence type="ECO:0000256" key="10">
    <source>
        <dbReference type="SAM" id="Phobius"/>
    </source>
</evidence>
<feature type="transmembrane region" description="Helical" evidence="10">
    <location>
        <begin position="43"/>
        <end position="63"/>
    </location>
</feature>
<dbReference type="eggNOG" id="COG3201">
    <property type="taxonomic scope" value="Bacteria"/>
</dbReference>
<organism evidence="12">
    <name type="scientific">Granulicella tundricola (strain ATCC BAA-1859 / DSM 23138 / MP5ACTX9)</name>
    <dbReference type="NCBI Taxonomy" id="1198114"/>
    <lineage>
        <taxon>Bacteria</taxon>
        <taxon>Pseudomonadati</taxon>
        <taxon>Acidobacteriota</taxon>
        <taxon>Terriglobia</taxon>
        <taxon>Terriglobales</taxon>
        <taxon>Acidobacteriaceae</taxon>
        <taxon>Granulicella</taxon>
    </lineage>
</organism>
<evidence type="ECO:0000256" key="9">
    <source>
        <dbReference type="ARBA" id="ARBA00023136"/>
    </source>
</evidence>
<evidence type="ECO:0000256" key="1">
    <source>
        <dbReference type="ARBA" id="ARBA00002672"/>
    </source>
</evidence>
<dbReference type="AlphaFoldDB" id="E8WWY3"/>